<dbReference type="KEGG" id="rdi:CMV14_20615"/>
<keyword evidence="2" id="KW-1185">Reference proteome</keyword>
<accession>A0A2A4G1W8</accession>
<sequence>MGIQICRDEMTKQLNGIFRTWMRVRQARHGALPVIWGDCIVHLSHPEFSGNVLHTSGIIQITEHGSFKIAETRNSYYALLGPEIEMPAGKGIDPEAVVLAHRRPEPRQDALVSAAMNADRQCVKCGGTGVHACGERQLCVCDACCRHNQGWWQLEGGYGADNGRWACKAGCGVILDAPPAALQFLPRTSL</sequence>
<evidence type="ECO:0000313" key="2">
    <source>
        <dbReference type="Proteomes" id="UP000218934"/>
    </source>
</evidence>
<dbReference type="EMBL" id="NWUF01000002">
    <property type="protein sequence ID" value="PCE44003.1"/>
    <property type="molecule type" value="Genomic_DNA"/>
</dbReference>
<gene>
    <name evidence="1" type="ORF">COO09_03535</name>
</gene>
<comment type="caution">
    <text evidence="1">The sequence shown here is derived from an EMBL/GenBank/DDBJ whole genome shotgun (WGS) entry which is preliminary data.</text>
</comment>
<dbReference type="Proteomes" id="UP000218934">
    <property type="component" value="Unassembled WGS sequence"/>
</dbReference>
<name>A0A2A4G1W8_9SPHN</name>
<protein>
    <submittedName>
        <fullName evidence="1">Uncharacterized protein</fullName>
    </submittedName>
</protein>
<proteinExistence type="predicted"/>
<reference evidence="1 2" key="1">
    <citation type="submission" date="2017-09" db="EMBL/GenBank/DDBJ databases">
        <title>The Catabolism of 3,6-Dichlorosalicylic acid is Initiated by the Cytochrome P450 Monooxygenase DsmABC in Rhizorhabdus dicambivorans Ndbn-20.</title>
        <authorList>
            <person name="Na L."/>
        </authorList>
    </citation>
    <scope>NUCLEOTIDE SEQUENCE [LARGE SCALE GENOMIC DNA]</scope>
    <source>
        <strain evidence="1 2">Ndbn-20m</strain>
    </source>
</reference>
<dbReference type="AlphaFoldDB" id="A0A2A4G1W8"/>
<organism evidence="1 2">
    <name type="scientific">Rhizorhabdus dicambivorans</name>
    <dbReference type="NCBI Taxonomy" id="1850238"/>
    <lineage>
        <taxon>Bacteria</taxon>
        <taxon>Pseudomonadati</taxon>
        <taxon>Pseudomonadota</taxon>
        <taxon>Alphaproteobacteria</taxon>
        <taxon>Sphingomonadales</taxon>
        <taxon>Sphingomonadaceae</taxon>
        <taxon>Rhizorhabdus</taxon>
    </lineage>
</organism>
<evidence type="ECO:0000313" key="1">
    <source>
        <dbReference type="EMBL" id="PCE44003.1"/>
    </source>
</evidence>
<dbReference type="RefSeq" id="WP_066961891.1">
    <property type="nucleotide sequence ID" value="NZ_CP023449.1"/>
</dbReference>